<dbReference type="InterPro" id="IPR001133">
    <property type="entry name" value="NADH_UbQ_OxRdtase_chain4L/K"/>
</dbReference>
<dbReference type="PANTHER" id="PTHR11434">
    <property type="entry name" value="NADH-UBIQUINONE OXIDOREDUCTASE SUBUNIT ND4L"/>
    <property type="match status" value="1"/>
</dbReference>
<keyword evidence="12" id="KW-0496">Mitochondrion</keyword>
<name>A0A0S2IAN6_9CNID</name>
<evidence type="ECO:0000256" key="5">
    <source>
        <dbReference type="ARBA" id="ARBA00022692"/>
    </source>
</evidence>
<proteinExistence type="inferred from homology"/>
<evidence type="ECO:0000256" key="2">
    <source>
        <dbReference type="ARBA" id="ARBA00010519"/>
    </source>
</evidence>
<geneLocation type="mitochondrion" evidence="12"/>
<comment type="subcellular location">
    <subcellularLocation>
        <location evidence="1">Membrane</location>
        <topology evidence="1">Multi-pass membrane protein</topology>
    </subcellularLocation>
</comment>
<dbReference type="GO" id="GO:0030964">
    <property type="term" value="C:NADH dehydrogenase complex"/>
    <property type="evidence" value="ECO:0007669"/>
    <property type="project" value="TreeGrafter"/>
</dbReference>
<evidence type="ECO:0000256" key="11">
    <source>
        <dbReference type="SAM" id="Phobius"/>
    </source>
</evidence>
<dbReference type="HAMAP" id="MF_01456">
    <property type="entry name" value="NDH1_NuoK"/>
    <property type="match status" value="1"/>
</dbReference>
<gene>
    <name evidence="12" type="primary">nad4L</name>
</gene>
<keyword evidence="7 11" id="KW-1133">Transmembrane helix</keyword>
<evidence type="ECO:0000256" key="1">
    <source>
        <dbReference type="ARBA" id="ARBA00004141"/>
    </source>
</evidence>
<keyword evidence="6" id="KW-1278">Translocase</keyword>
<dbReference type="GO" id="GO:0016651">
    <property type="term" value="F:oxidoreductase activity, acting on NAD(P)H"/>
    <property type="evidence" value="ECO:0007669"/>
    <property type="project" value="InterPro"/>
</dbReference>
<evidence type="ECO:0000256" key="10">
    <source>
        <dbReference type="ARBA" id="ARBA00031586"/>
    </source>
</evidence>
<evidence type="ECO:0000256" key="3">
    <source>
        <dbReference type="ARBA" id="ARBA00016612"/>
    </source>
</evidence>
<feature type="transmembrane region" description="Helical" evidence="11">
    <location>
        <begin position="29"/>
        <end position="50"/>
    </location>
</feature>
<dbReference type="InterPro" id="IPR039428">
    <property type="entry name" value="NUOK/Mnh_C1-like"/>
</dbReference>
<accession>A0A0S2IAN6</accession>
<keyword evidence="9 11" id="KW-0472">Membrane</keyword>
<feature type="transmembrane region" description="Helical" evidence="11">
    <location>
        <begin position="6"/>
        <end position="22"/>
    </location>
</feature>
<keyword evidence="5 11" id="KW-0812">Transmembrane</keyword>
<dbReference type="Gene3D" id="1.10.287.3510">
    <property type="match status" value="1"/>
</dbReference>
<comment type="similarity">
    <text evidence="2">Belongs to the complex I subunit 4L family.</text>
</comment>
<feature type="transmembrane region" description="Helical" evidence="11">
    <location>
        <begin position="62"/>
        <end position="82"/>
    </location>
</feature>
<reference evidence="12" key="1">
    <citation type="journal article" date="2015" name="PeerJ">
        <title>Phylogenetic analysis of higher-level relationships within Hydroidolina (Cnidaria: Hydrozoa) using mitochondrial genome data and insight into their mitochondrial transcription.</title>
        <authorList>
            <person name="Kayal E."/>
            <person name="Bentlage B."/>
            <person name="Cartwright P."/>
            <person name="Yanagihara A.A."/>
            <person name="Lindsay D.J."/>
            <person name="Hopcroft R.R."/>
            <person name="Collins A.G."/>
        </authorList>
    </citation>
    <scope>NUCLEOTIDE SEQUENCE</scope>
</reference>
<dbReference type="AlphaFoldDB" id="A0A0S2IAN6"/>
<keyword evidence="4" id="KW-0813">Transport</keyword>
<dbReference type="Pfam" id="PF00420">
    <property type="entry name" value="Oxidored_q2"/>
    <property type="match status" value="1"/>
</dbReference>
<evidence type="ECO:0000256" key="8">
    <source>
        <dbReference type="ARBA" id="ARBA00023027"/>
    </source>
</evidence>
<dbReference type="GO" id="GO:0042773">
    <property type="term" value="P:ATP synthesis coupled electron transport"/>
    <property type="evidence" value="ECO:0007669"/>
    <property type="project" value="InterPro"/>
</dbReference>
<organism evidence="12">
    <name type="scientific">Tiaropsis multicirrata</name>
    <dbReference type="NCBI Taxonomy" id="662020"/>
    <lineage>
        <taxon>Eukaryota</taxon>
        <taxon>Metazoa</taxon>
        <taxon>Cnidaria</taxon>
        <taxon>Hydrozoa</taxon>
        <taxon>Hydroidolina</taxon>
        <taxon>Leptothecata</taxon>
        <taxon>Tiaropsidae</taxon>
        <taxon>Tiaropsis</taxon>
    </lineage>
</organism>
<evidence type="ECO:0000256" key="9">
    <source>
        <dbReference type="ARBA" id="ARBA00023136"/>
    </source>
</evidence>
<evidence type="ECO:0000256" key="4">
    <source>
        <dbReference type="ARBA" id="ARBA00022448"/>
    </source>
</evidence>
<dbReference type="PANTHER" id="PTHR11434:SF16">
    <property type="entry name" value="NADH-UBIQUINONE OXIDOREDUCTASE CHAIN 4L"/>
    <property type="match status" value="1"/>
</dbReference>
<sequence>MTFELYILPVSLFALSMLGITINRTNIIMILVCFEMMLLSIILSLLFGAYNLNNDLGQIGSIFIMTMAAIESAIGLSIMIVFSKLKGSVAIRFLNILKG</sequence>
<dbReference type="EMBL" id="KT809326">
    <property type="protein sequence ID" value="ALO20697.1"/>
    <property type="molecule type" value="Genomic_DNA"/>
</dbReference>
<keyword evidence="8" id="KW-0520">NAD</keyword>
<evidence type="ECO:0000313" key="12">
    <source>
        <dbReference type="EMBL" id="ALO20697.1"/>
    </source>
</evidence>
<evidence type="ECO:0000256" key="6">
    <source>
        <dbReference type="ARBA" id="ARBA00022967"/>
    </source>
</evidence>
<evidence type="ECO:0000256" key="7">
    <source>
        <dbReference type="ARBA" id="ARBA00022989"/>
    </source>
</evidence>
<protein>
    <recommendedName>
        <fullName evidence="3">NADH-ubiquinone oxidoreductase chain 4L</fullName>
    </recommendedName>
    <alternativeName>
        <fullName evidence="10">NADH dehydrogenase subunit 4L</fullName>
    </alternativeName>
</protein>